<dbReference type="EMBL" id="JBEPNJ010000003">
    <property type="protein sequence ID" value="MET3771369.1"/>
    <property type="molecule type" value="Genomic_DNA"/>
</dbReference>
<gene>
    <name evidence="1" type="ORF">ABIC98_001004</name>
</gene>
<reference evidence="1" key="1">
    <citation type="submission" date="2024-06" db="EMBL/GenBank/DDBJ databases">
        <title>Genomic Encyclopedia of Type Strains, Phase IV (KMG-IV): sequencing the most valuable type-strain genomes for metagenomic binning, comparative biology and taxonomic classification.</title>
        <authorList>
            <person name="Goeker M."/>
        </authorList>
    </citation>
    <scope>NUCLEOTIDE SEQUENCE</scope>
    <source>
        <strain evidence="1">SJCon</strain>
    </source>
</reference>
<name>A0ACC6TC94_9MICC</name>
<evidence type="ECO:0000313" key="1">
    <source>
        <dbReference type="EMBL" id="MET3771369.1"/>
    </source>
</evidence>
<comment type="caution">
    <text evidence="1">The sequence shown here is derived from an EMBL/GenBank/DDBJ whole genome shotgun (WGS) entry which is preliminary data.</text>
</comment>
<proteinExistence type="predicted"/>
<protein>
    <submittedName>
        <fullName evidence="1">Uncharacterized protein</fullName>
    </submittedName>
</protein>
<accession>A0ACC6TC94</accession>
<evidence type="ECO:0000313" key="2">
    <source>
        <dbReference type="Proteomes" id="UP001549207"/>
    </source>
</evidence>
<keyword evidence="2" id="KW-1185">Reference proteome</keyword>
<organism evidence="1 2">
    <name type="scientific">Arthrobacter nitrophenolicus</name>
    <dbReference type="NCBI Taxonomy" id="683150"/>
    <lineage>
        <taxon>Bacteria</taxon>
        <taxon>Bacillati</taxon>
        <taxon>Actinomycetota</taxon>
        <taxon>Actinomycetes</taxon>
        <taxon>Micrococcales</taxon>
        <taxon>Micrococcaceae</taxon>
        <taxon>Arthrobacter</taxon>
    </lineage>
</organism>
<dbReference type="Proteomes" id="UP001549207">
    <property type="component" value="Unassembled WGS sequence"/>
</dbReference>
<sequence length="78" mass="8395">MKKRRFDTPAFELDETSRTGHHCPKTGWWAAAGDPSAARFITKGEVMPASCGEPVLWMLGKTAGSRSLPSVAVLAPSH</sequence>